<reference evidence="4" key="1">
    <citation type="journal article" date="2014" name="Int. J. Syst. Evol. Microbiol.">
        <title>Complete genome sequence of Corynebacterium casei LMG S-19264T (=DSM 44701T), isolated from a smear-ripened cheese.</title>
        <authorList>
            <consortium name="US DOE Joint Genome Institute (JGI-PGF)"/>
            <person name="Walter F."/>
            <person name="Albersmeier A."/>
            <person name="Kalinowski J."/>
            <person name="Ruckert C."/>
        </authorList>
    </citation>
    <scope>NUCLEOTIDE SEQUENCE</scope>
    <source>
        <strain evidence="4">CGMCC 1.12785</strain>
    </source>
</reference>
<keyword evidence="3" id="KW-0472">Membrane</keyword>
<evidence type="ECO:0000256" key="2">
    <source>
        <dbReference type="SAM" id="MobiDB-lite"/>
    </source>
</evidence>
<evidence type="ECO:0000313" key="4">
    <source>
        <dbReference type="EMBL" id="GGA19016.1"/>
    </source>
</evidence>
<dbReference type="InterPro" id="IPR007060">
    <property type="entry name" value="FtsL/DivIC"/>
</dbReference>
<dbReference type="AlphaFoldDB" id="A0A8J2TZ31"/>
<keyword evidence="3" id="KW-0812">Transmembrane</keyword>
<name>A0A8J2TZ31_9MICO</name>
<feature type="coiled-coil region" evidence="1">
    <location>
        <begin position="87"/>
        <end position="114"/>
    </location>
</feature>
<feature type="region of interest" description="Disordered" evidence="2">
    <location>
        <begin position="1"/>
        <end position="57"/>
    </location>
</feature>
<reference evidence="4" key="2">
    <citation type="submission" date="2020-09" db="EMBL/GenBank/DDBJ databases">
        <authorList>
            <person name="Sun Q."/>
            <person name="Zhou Y."/>
        </authorList>
    </citation>
    <scope>NUCLEOTIDE SEQUENCE</scope>
    <source>
        <strain evidence="4">CGMCC 1.12785</strain>
    </source>
</reference>
<dbReference type="Pfam" id="PF04977">
    <property type="entry name" value="DivIC"/>
    <property type="match status" value="1"/>
</dbReference>
<protein>
    <recommendedName>
        <fullName evidence="6">Cell division protein FtsB</fullName>
    </recommendedName>
</protein>
<feature type="region of interest" description="Disordered" evidence="2">
    <location>
        <begin position="146"/>
        <end position="220"/>
    </location>
</feature>
<organism evidence="4 5">
    <name type="scientific">Sediminivirga luteola</name>
    <dbReference type="NCBI Taxonomy" id="1774748"/>
    <lineage>
        <taxon>Bacteria</taxon>
        <taxon>Bacillati</taxon>
        <taxon>Actinomycetota</taxon>
        <taxon>Actinomycetes</taxon>
        <taxon>Micrococcales</taxon>
        <taxon>Brevibacteriaceae</taxon>
        <taxon>Sediminivirga</taxon>
    </lineage>
</organism>
<evidence type="ECO:0000256" key="3">
    <source>
        <dbReference type="SAM" id="Phobius"/>
    </source>
</evidence>
<evidence type="ECO:0000256" key="1">
    <source>
        <dbReference type="SAM" id="Coils"/>
    </source>
</evidence>
<dbReference type="Proteomes" id="UP000616114">
    <property type="component" value="Unassembled WGS sequence"/>
</dbReference>
<feature type="compositionally biased region" description="Polar residues" evidence="2">
    <location>
        <begin position="194"/>
        <end position="205"/>
    </location>
</feature>
<sequence length="220" mass="23993">MARSDRARPRAVPRRRGGAGAAKTTRRTGSDPSAKSRPAVAARTSAVSERLPEDRTEAGRRLSGRALLLGLATLVIVLMSAPTVNTYLKQEREILGLKREIAQEEERIAQLHEEKDRWEDPEYVMQRAREDQFYVLPEEQAYVVVQPRDSEEGGQEAGTGTVAMPREEAGGAPTRTSSRSWPEELLNSILEAGTQPQTQQGSDSGTPGAGTGSDPAEEEE</sequence>
<comment type="caution">
    <text evidence="4">The sequence shown here is derived from an EMBL/GenBank/DDBJ whole genome shotgun (WGS) entry which is preliminary data.</text>
</comment>
<feature type="transmembrane region" description="Helical" evidence="3">
    <location>
        <begin position="66"/>
        <end position="88"/>
    </location>
</feature>
<dbReference type="EMBL" id="BMFY01000009">
    <property type="protein sequence ID" value="GGA19016.1"/>
    <property type="molecule type" value="Genomic_DNA"/>
</dbReference>
<evidence type="ECO:0000313" key="5">
    <source>
        <dbReference type="Proteomes" id="UP000616114"/>
    </source>
</evidence>
<keyword evidence="3" id="KW-1133">Transmembrane helix</keyword>
<accession>A0A8J2TZ31</accession>
<gene>
    <name evidence="4" type="ORF">GCM10011333_22710</name>
</gene>
<keyword evidence="5" id="KW-1185">Reference proteome</keyword>
<keyword evidence="1" id="KW-0175">Coiled coil</keyword>
<proteinExistence type="predicted"/>
<dbReference type="RefSeq" id="WP_188551001.1">
    <property type="nucleotide sequence ID" value="NZ_BMFY01000009.1"/>
</dbReference>
<evidence type="ECO:0008006" key="6">
    <source>
        <dbReference type="Google" id="ProtNLM"/>
    </source>
</evidence>